<accession>A0A843TXZ1</accession>
<protein>
    <submittedName>
        <fullName evidence="2">Uncharacterized protein</fullName>
    </submittedName>
</protein>
<feature type="region of interest" description="Disordered" evidence="1">
    <location>
        <begin position="22"/>
        <end position="130"/>
    </location>
</feature>
<proteinExistence type="predicted"/>
<dbReference type="AlphaFoldDB" id="A0A843TXZ1"/>
<organism evidence="2 3">
    <name type="scientific">Colocasia esculenta</name>
    <name type="common">Wild taro</name>
    <name type="synonym">Arum esculentum</name>
    <dbReference type="NCBI Taxonomy" id="4460"/>
    <lineage>
        <taxon>Eukaryota</taxon>
        <taxon>Viridiplantae</taxon>
        <taxon>Streptophyta</taxon>
        <taxon>Embryophyta</taxon>
        <taxon>Tracheophyta</taxon>
        <taxon>Spermatophyta</taxon>
        <taxon>Magnoliopsida</taxon>
        <taxon>Liliopsida</taxon>
        <taxon>Araceae</taxon>
        <taxon>Aroideae</taxon>
        <taxon>Colocasieae</taxon>
        <taxon>Colocasia</taxon>
    </lineage>
</organism>
<evidence type="ECO:0000256" key="1">
    <source>
        <dbReference type="SAM" id="MobiDB-lite"/>
    </source>
</evidence>
<dbReference type="EMBL" id="NMUH01000360">
    <property type="protein sequence ID" value="MQL77662.1"/>
    <property type="molecule type" value="Genomic_DNA"/>
</dbReference>
<sequence>MSLPPREERTRWGLLVGLAVSSSHHMARTRPLHERSVTLLSTAASTRGRHPKTTGSSERNQTSTRSEPRRDSRPAATQRTGPRAQGGRGVTRAPADSDEEEEVAEVGAAAGAKAPAPDTEVPPATAPTDA</sequence>
<feature type="compositionally biased region" description="Low complexity" evidence="1">
    <location>
        <begin position="105"/>
        <end position="116"/>
    </location>
</feature>
<evidence type="ECO:0000313" key="2">
    <source>
        <dbReference type="EMBL" id="MQL77662.1"/>
    </source>
</evidence>
<reference evidence="2" key="1">
    <citation type="submission" date="2017-07" db="EMBL/GenBank/DDBJ databases">
        <title>Taro Niue Genome Assembly and Annotation.</title>
        <authorList>
            <person name="Atibalentja N."/>
            <person name="Keating K."/>
            <person name="Fields C.J."/>
        </authorList>
    </citation>
    <scope>NUCLEOTIDE SEQUENCE</scope>
    <source>
        <strain evidence="2">Niue_2</strain>
        <tissue evidence="2">Leaf</tissue>
    </source>
</reference>
<comment type="caution">
    <text evidence="2">The sequence shown here is derived from an EMBL/GenBank/DDBJ whole genome shotgun (WGS) entry which is preliminary data.</text>
</comment>
<name>A0A843TXZ1_COLES</name>
<gene>
    <name evidence="2" type="ORF">Taro_010076</name>
</gene>
<evidence type="ECO:0000313" key="3">
    <source>
        <dbReference type="Proteomes" id="UP000652761"/>
    </source>
</evidence>
<keyword evidence="3" id="KW-1185">Reference proteome</keyword>
<dbReference type="Proteomes" id="UP000652761">
    <property type="component" value="Unassembled WGS sequence"/>
</dbReference>
<feature type="compositionally biased region" description="Polar residues" evidence="1">
    <location>
        <begin position="53"/>
        <end position="65"/>
    </location>
</feature>